<dbReference type="EMBL" id="JBHSJJ010000007">
    <property type="protein sequence ID" value="MFC4872675.1"/>
    <property type="molecule type" value="Genomic_DNA"/>
</dbReference>
<proteinExistence type="predicted"/>
<dbReference type="RefSeq" id="WP_377065258.1">
    <property type="nucleotide sequence ID" value="NZ_JBHSJJ010000007.1"/>
</dbReference>
<reference evidence="2" key="1">
    <citation type="journal article" date="2019" name="Int. J. Syst. Evol. Microbiol.">
        <title>The Global Catalogue of Microorganisms (GCM) 10K type strain sequencing project: providing services to taxonomists for standard genome sequencing and annotation.</title>
        <authorList>
            <consortium name="The Broad Institute Genomics Platform"/>
            <consortium name="The Broad Institute Genome Sequencing Center for Infectious Disease"/>
            <person name="Wu L."/>
            <person name="Ma J."/>
        </authorList>
    </citation>
    <scope>NUCLEOTIDE SEQUENCE [LARGE SCALE GENOMIC DNA]</scope>
    <source>
        <strain evidence="2">CGMCC 4.7466</strain>
    </source>
</reference>
<comment type="caution">
    <text evidence="1">The sequence shown here is derived from an EMBL/GenBank/DDBJ whole genome shotgun (WGS) entry which is preliminary data.</text>
</comment>
<name>A0ABV9T396_9BACT</name>
<sequence>MGFSDDVLQGLFPGKKNRIGFKENFVVSEEYLNEVDLWMDSGEGRDALAKVYQNYHLKKAGIPCEPEVHILRSPYANGFALNCQKTMTGKIFSNLFFAFGQRMLALGYRKVSLDRKMQEISDQVKVTEKLYFKPDFVTPRHSDKINQLFGNVTIEKVYIDDKPDFLKVLVTVYSDRLYDEARPFDQYIEHLFKADE</sequence>
<dbReference type="Proteomes" id="UP001595818">
    <property type="component" value="Unassembled WGS sequence"/>
</dbReference>
<evidence type="ECO:0000313" key="1">
    <source>
        <dbReference type="EMBL" id="MFC4872675.1"/>
    </source>
</evidence>
<evidence type="ECO:0000313" key="2">
    <source>
        <dbReference type="Proteomes" id="UP001595818"/>
    </source>
</evidence>
<gene>
    <name evidence="1" type="ORF">ACFPFU_13340</name>
</gene>
<accession>A0ABV9T396</accession>
<protein>
    <submittedName>
        <fullName evidence="1">Uncharacterized protein</fullName>
    </submittedName>
</protein>
<keyword evidence="2" id="KW-1185">Reference proteome</keyword>
<organism evidence="1 2">
    <name type="scientific">Negadavirga shengliensis</name>
    <dbReference type="NCBI Taxonomy" id="1389218"/>
    <lineage>
        <taxon>Bacteria</taxon>
        <taxon>Pseudomonadati</taxon>
        <taxon>Bacteroidota</taxon>
        <taxon>Cytophagia</taxon>
        <taxon>Cytophagales</taxon>
        <taxon>Cyclobacteriaceae</taxon>
        <taxon>Negadavirga</taxon>
    </lineage>
</organism>